<feature type="chain" id="PRO_5020819286" description="DUF3828 domain-containing protein" evidence="1">
    <location>
        <begin position="24"/>
        <end position="155"/>
    </location>
</feature>
<sequence length="155" mass="16851">MSQWTRVCGGLAVALLCAPTAQAGQACDDPVVVARRFQQASMDGLLATPAEVLTPALGRLFAEERDCQEREQGICHLDSDPWLDGQDGEIDAPFAFARVAGSAADVATVEVRYAVWGEPYRVLLSLRQRGDGCWGVDDMTTQRGSRLRDQLTEPL</sequence>
<dbReference type="Proteomes" id="UP000306631">
    <property type="component" value="Unassembled WGS sequence"/>
</dbReference>
<gene>
    <name evidence="2" type="ORF">E5352_08030</name>
</gene>
<protein>
    <recommendedName>
        <fullName evidence="4">DUF3828 domain-containing protein</fullName>
    </recommendedName>
</protein>
<evidence type="ECO:0000313" key="2">
    <source>
        <dbReference type="EMBL" id="TGY34974.1"/>
    </source>
</evidence>
<dbReference type="OrthoDB" id="9181189at2"/>
<proteinExistence type="predicted"/>
<name>A0A4S2D3W4_STEMA</name>
<evidence type="ECO:0000256" key="1">
    <source>
        <dbReference type="SAM" id="SignalP"/>
    </source>
</evidence>
<organism evidence="2 3">
    <name type="scientific">Stenotrophomonas maltophilia</name>
    <name type="common">Pseudomonas maltophilia</name>
    <name type="synonym">Xanthomonas maltophilia</name>
    <dbReference type="NCBI Taxonomy" id="40324"/>
    <lineage>
        <taxon>Bacteria</taxon>
        <taxon>Pseudomonadati</taxon>
        <taxon>Pseudomonadota</taxon>
        <taxon>Gammaproteobacteria</taxon>
        <taxon>Lysobacterales</taxon>
        <taxon>Lysobacteraceae</taxon>
        <taxon>Stenotrophomonas</taxon>
        <taxon>Stenotrophomonas maltophilia group</taxon>
    </lineage>
</organism>
<reference evidence="2 3" key="1">
    <citation type="submission" date="2019-04" db="EMBL/GenBank/DDBJ databases">
        <title>Microbes associate with the intestines of laboratory mice.</title>
        <authorList>
            <person name="Navarre W."/>
            <person name="Wong E."/>
            <person name="Huang K."/>
            <person name="Tropini C."/>
            <person name="Ng K."/>
            <person name="Yu B."/>
        </authorList>
    </citation>
    <scope>NUCLEOTIDE SEQUENCE [LARGE SCALE GENOMIC DNA]</scope>
    <source>
        <strain evidence="2 3">NM62_B4-13</strain>
    </source>
</reference>
<dbReference type="EMBL" id="SRYW01000005">
    <property type="protein sequence ID" value="TGY34974.1"/>
    <property type="molecule type" value="Genomic_DNA"/>
</dbReference>
<dbReference type="AlphaFoldDB" id="A0A4S2D3W4"/>
<feature type="signal peptide" evidence="1">
    <location>
        <begin position="1"/>
        <end position="23"/>
    </location>
</feature>
<dbReference type="PROSITE" id="PS51257">
    <property type="entry name" value="PROKAR_LIPOPROTEIN"/>
    <property type="match status" value="1"/>
</dbReference>
<evidence type="ECO:0000313" key="3">
    <source>
        <dbReference type="Proteomes" id="UP000306631"/>
    </source>
</evidence>
<accession>A0A4S2D3W4</accession>
<keyword evidence="1" id="KW-0732">Signal</keyword>
<evidence type="ECO:0008006" key="4">
    <source>
        <dbReference type="Google" id="ProtNLM"/>
    </source>
</evidence>
<comment type="caution">
    <text evidence="2">The sequence shown here is derived from an EMBL/GenBank/DDBJ whole genome shotgun (WGS) entry which is preliminary data.</text>
</comment>